<dbReference type="RefSeq" id="WP_155731995.1">
    <property type="nucleotide sequence ID" value="NZ_AUXZ01000069.1"/>
</dbReference>
<name>A0A161Y6B5_9GAMM</name>
<evidence type="ECO:0000313" key="2">
    <source>
        <dbReference type="Proteomes" id="UP000076503"/>
    </source>
</evidence>
<proteinExistence type="predicted"/>
<sequence>MTNRLNYFSASKVQKVSDNERSESALFAQGKYRAKCNDSEQSEFVQFVQGD</sequence>
<accession>A0A161Y6B5</accession>
<dbReference type="EMBL" id="AUXZ01000069">
    <property type="protein sequence ID" value="KZN51104.1"/>
    <property type="molecule type" value="Genomic_DNA"/>
</dbReference>
<comment type="caution">
    <text evidence="1">The sequence shown here is derived from an EMBL/GenBank/DDBJ whole genome shotgun (WGS) entry which is preliminary data.</text>
</comment>
<dbReference type="PATRIC" id="fig|1365251.3.peg.2113"/>
<gene>
    <name evidence="1" type="ORF">N476_14510</name>
</gene>
<dbReference type="Proteomes" id="UP000076503">
    <property type="component" value="Unassembled WGS sequence"/>
</dbReference>
<evidence type="ECO:0000313" key="1">
    <source>
        <dbReference type="EMBL" id="KZN51104.1"/>
    </source>
</evidence>
<protein>
    <submittedName>
        <fullName evidence="1">Uncharacterized protein</fullName>
    </submittedName>
</protein>
<reference evidence="1 2" key="1">
    <citation type="submission" date="2013-07" db="EMBL/GenBank/DDBJ databases">
        <title>Comparative Genomic and Metabolomic Analysis of Twelve Strains of Pseudoalteromonas luteoviolacea.</title>
        <authorList>
            <person name="Vynne N.G."/>
            <person name="Mansson M."/>
            <person name="Gram L."/>
        </authorList>
    </citation>
    <scope>NUCLEOTIDE SEQUENCE [LARGE SCALE GENOMIC DNA]</scope>
    <source>
        <strain evidence="1 2">H33</strain>
    </source>
</reference>
<dbReference type="AlphaFoldDB" id="A0A161Y6B5"/>
<organism evidence="1 2">
    <name type="scientific">Pseudoalteromonas luteoviolacea H33</name>
    <dbReference type="NCBI Taxonomy" id="1365251"/>
    <lineage>
        <taxon>Bacteria</taxon>
        <taxon>Pseudomonadati</taxon>
        <taxon>Pseudomonadota</taxon>
        <taxon>Gammaproteobacteria</taxon>
        <taxon>Alteromonadales</taxon>
        <taxon>Pseudoalteromonadaceae</taxon>
        <taxon>Pseudoalteromonas</taxon>
    </lineage>
</organism>